<dbReference type="AlphaFoldDB" id="A0A286CVR8"/>
<organism evidence="1 2">
    <name type="scientific">Pseudoxanthomonas wuyuanensis</name>
    <dbReference type="NCBI Taxonomy" id="1073196"/>
    <lineage>
        <taxon>Bacteria</taxon>
        <taxon>Pseudomonadati</taxon>
        <taxon>Pseudomonadota</taxon>
        <taxon>Gammaproteobacteria</taxon>
        <taxon>Lysobacterales</taxon>
        <taxon>Lysobacteraceae</taxon>
        <taxon>Pseudoxanthomonas</taxon>
    </lineage>
</organism>
<dbReference type="EMBL" id="OCND01000001">
    <property type="protein sequence ID" value="SOD50477.1"/>
    <property type="molecule type" value="Genomic_DNA"/>
</dbReference>
<evidence type="ECO:0008006" key="3">
    <source>
        <dbReference type="Google" id="ProtNLM"/>
    </source>
</evidence>
<protein>
    <recommendedName>
        <fullName evidence="3">YD repeat-containing protein</fullName>
    </recommendedName>
</protein>
<gene>
    <name evidence="1" type="ORF">SAMN06296416_101141</name>
</gene>
<evidence type="ECO:0000313" key="1">
    <source>
        <dbReference type="EMBL" id="SOD50477.1"/>
    </source>
</evidence>
<proteinExistence type="predicted"/>
<reference evidence="1 2" key="1">
    <citation type="submission" date="2017-09" db="EMBL/GenBank/DDBJ databases">
        <authorList>
            <person name="Ehlers B."/>
            <person name="Leendertz F.H."/>
        </authorList>
    </citation>
    <scope>NUCLEOTIDE SEQUENCE [LARGE SCALE GENOMIC DNA]</scope>
    <source>
        <strain evidence="1 2">CGMCC 1.10978</strain>
    </source>
</reference>
<keyword evidence="2" id="KW-1185">Reference proteome</keyword>
<dbReference type="Proteomes" id="UP000219374">
    <property type="component" value="Unassembled WGS sequence"/>
</dbReference>
<evidence type="ECO:0000313" key="2">
    <source>
        <dbReference type="Proteomes" id="UP000219374"/>
    </source>
</evidence>
<accession>A0A286CVR8</accession>
<sequence>MDGKWIGSILGVTLLVMQGAALSQESYGLNERHTERLAEAAKISPVTVETAFGENLSLYNGGVRFSNIDASIPGVGPAVEFRRTFHVRDRREEVGGNGDLRGLGDWSIDLPSISGVYARDLGWQLAGSNPYARCSSHNQLRALNGFVPSEYWDGHRLYVPGQVDEDLLANTIAGRPSPTDGLSYPWVTKSRWVITCKSATKNGYPGEAFMAVSPGGVKYHLDWVVKKFYPSLVGYQVRELTSGNHLNLRLARERIYFLVSRVEDRFGNFVDYTYSGEKLISIVGSDGRSITLSYAGNNVSSVSSSLGTVHYGYGTGTPTPLSSVTLPDASRWSYASSGDLKVEHDALLELQMPQCRHDAHGGVAFNYEISSPSGAKASYRFEVVRHWRQNVPEDCVGWNEGSFSDPSSIRYIRYWQIPLHSDSYSLAQKTITGPGLPSGTWQYSYPSSAHPRGFQQLCAQTPASCPLFKQVLVNGPEASLTRYKFGTWWGLNDGQLLSIERGSDTGTPLRRIENSYVTSQEAQASPFGDIVGSDLHYFKDPLSISIRPLKKTEIVQDGVIFRMIVNSFDAFGRPVNVTKNSSSVP</sequence>
<name>A0A286CVR8_9GAMM</name>
<dbReference type="RefSeq" id="WP_141400662.1">
    <property type="nucleotide sequence ID" value="NZ_OCND01000001.1"/>
</dbReference>
<dbReference type="OrthoDB" id="6904246at2"/>